<proteinExistence type="predicted"/>
<comment type="caution">
    <text evidence="4">The sequence shown here is derived from an EMBL/GenBank/DDBJ whole genome shotgun (WGS) entry which is preliminary data.</text>
</comment>
<reference evidence="4" key="1">
    <citation type="submission" date="2021-11" db="EMBL/GenBank/DDBJ databases">
        <authorList>
            <consortium name="Genoscope - CEA"/>
            <person name="William W."/>
        </authorList>
    </citation>
    <scope>NUCLEOTIDE SEQUENCE</scope>
</reference>
<dbReference type="InterPro" id="IPR050167">
    <property type="entry name" value="Ser_Thr_protein_kinase"/>
</dbReference>
<dbReference type="Gene3D" id="1.20.58.2190">
    <property type="match status" value="1"/>
</dbReference>
<dbReference type="InterPro" id="IPR011889">
    <property type="entry name" value="Liste_lipo_26"/>
</dbReference>
<evidence type="ECO:0000313" key="4">
    <source>
        <dbReference type="EMBL" id="CAH0371420.1"/>
    </source>
</evidence>
<dbReference type="Pfam" id="PF09409">
    <property type="entry name" value="PUB"/>
    <property type="match status" value="1"/>
</dbReference>
<dbReference type="EMBL" id="CAKKNE010000003">
    <property type="protein sequence ID" value="CAH0371420.1"/>
    <property type="molecule type" value="Genomic_DNA"/>
</dbReference>
<dbReference type="CDD" id="cd13999">
    <property type="entry name" value="STKc_MAP3K-like"/>
    <property type="match status" value="1"/>
</dbReference>
<dbReference type="InterPro" id="IPR001245">
    <property type="entry name" value="Ser-Thr/Tyr_kinase_cat_dom"/>
</dbReference>
<dbReference type="GO" id="GO:0004672">
    <property type="term" value="F:protein kinase activity"/>
    <property type="evidence" value="ECO:0007669"/>
    <property type="project" value="InterPro"/>
</dbReference>
<gene>
    <name evidence="4" type="ORF">PECAL_3P13610</name>
</gene>
<dbReference type="CDD" id="cd09212">
    <property type="entry name" value="PUB"/>
    <property type="match status" value="1"/>
</dbReference>
<dbReference type="Gene3D" id="1.20.930.20">
    <property type="entry name" value="Adaptor protein Cbl, N-terminal domain"/>
    <property type="match status" value="1"/>
</dbReference>
<dbReference type="PANTHER" id="PTHR23257:SF963">
    <property type="entry name" value="AT08303P"/>
    <property type="match status" value="1"/>
</dbReference>
<dbReference type="GO" id="GO:0007166">
    <property type="term" value="P:cell surface receptor signaling pathway"/>
    <property type="evidence" value="ECO:0007669"/>
    <property type="project" value="InterPro"/>
</dbReference>
<dbReference type="InterPro" id="IPR008271">
    <property type="entry name" value="Ser/Thr_kinase_AS"/>
</dbReference>
<organism evidence="4 5">
    <name type="scientific">Pelagomonas calceolata</name>
    <dbReference type="NCBI Taxonomy" id="35677"/>
    <lineage>
        <taxon>Eukaryota</taxon>
        <taxon>Sar</taxon>
        <taxon>Stramenopiles</taxon>
        <taxon>Ochrophyta</taxon>
        <taxon>Pelagophyceae</taxon>
        <taxon>Pelagomonadales</taxon>
        <taxon>Pelagomonadaceae</taxon>
        <taxon>Pelagomonas</taxon>
    </lineage>
</organism>
<feature type="compositionally biased region" description="Basic and acidic residues" evidence="1">
    <location>
        <begin position="164"/>
        <end position="202"/>
    </location>
</feature>
<feature type="compositionally biased region" description="Pro residues" evidence="1">
    <location>
        <begin position="1204"/>
        <end position="1218"/>
    </location>
</feature>
<feature type="transmembrane region" description="Helical" evidence="2">
    <location>
        <begin position="1425"/>
        <end position="1448"/>
    </location>
</feature>
<dbReference type="SMART" id="SM00220">
    <property type="entry name" value="S_TKc"/>
    <property type="match status" value="1"/>
</dbReference>
<dbReference type="SUPFAM" id="SSF143503">
    <property type="entry name" value="PUG domain-like"/>
    <property type="match status" value="1"/>
</dbReference>
<dbReference type="GO" id="GO:0005737">
    <property type="term" value="C:cytoplasm"/>
    <property type="evidence" value="ECO:0007669"/>
    <property type="project" value="TreeGrafter"/>
</dbReference>
<evidence type="ECO:0000256" key="2">
    <source>
        <dbReference type="SAM" id="Phobius"/>
    </source>
</evidence>
<dbReference type="InterPro" id="IPR011009">
    <property type="entry name" value="Kinase-like_dom_sf"/>
</dbReference>
<sequence length="2044" mass="217228">MTEFRKFSAALDDAKLTLQTAAATDNSDSATARRDAAEAIRRRCAEGDLRRTADKFAAKLEATDDVTEPTFLATLQTARRVRDAAAARVHAEEEGAAADLAAAEEVVAALEAEAPSRTVQKPRYGATMRAKVAAARDRLEATLRTAAEVVDALDVDVAAEEEARERAAADEAARRERAEEASERAAADARIEEERSEREAAERAAAARRLDAARAQQADEARAARRARRDARRAAEADDRSQKEQASRAWRRGVASVDAALRTLAASAGEAYGDAVAALRDILEAIVEKPDDDARRRLRCANAAFARDVDNFDGGRQVLFSAGFQLTHRSSGVEPAQDDEEDDWQVWESLLVLREPNPLSDGFDAWTAWFDNLKACHARLRDEAERLEASRPSKGLLAGAAPSWVDTKRSLCPKGGSSLAAAHDDSEAAGIETFARDYEISTYENGSTCAAQAGENGLDGAAPKALATSAAARNTWLQLYKNYGADGLYADAVDSEPIKGAATAKLVANKYEAGGVHALHAIEKTVGSDVQYKNYRSDGTILMLAPTKGGVDVLDVASAELAPTPGTTMQFKGGVDEEEAAQSYLGRTSWCLFQVLASVVPRRSSSAMGAAWRSSVVGYLVIWGDVTRVAAETSVRGRSGRSDDNTKFKTMTKTNTPPRAPAGGLAQRRALTGYVMDDDSIRTAVAAWFADQSAAEATYGHISTWETGGVTDMSHLFRESSFNEDIGAWDTSGVTSMYGMFATSAFDQDIGAWDTSGVTSMEYMFAFASFNQDIGGWAVHKVTDMNAMSAALLSTKTSVDLGWCLDEGVKFDAWGGGHTIHDAFSGTQCESTLCGVVRGRSEGGICVTLAPTFFGGAFGDESIRTAVRAWIEDSAAAEAAFGHISTWETSEVTNMMWLFCGNQDDGCNTAAASFNEDIGAWDTSGVTAMAYMFEGASSFNQDISGWAVDSVTDMTEMFEDASAFDQDLGWCVDDDVFDPYGWYGTTIQDAFSGTPCASTSCGVMQGICDYPMTDSNIRTAVAAWFADQSAAEATYGHISTWDTSGVTDMSFLFDSQTSFNEDIGAWDTSGVTTMHCMFCGASAFNQDIGGWSVGNVHEMGQMFNFASSFDQDIGGWRVEQVTDMHYMFHWASSFNQDISGWRVEQVTDMYYMFHYASAFDQDLGWCVDDDVELGNAFSGTPCASTSCGVVQVADVADCSTPNPTLRPTPMPTPVPTLTPRPTTHRPTPRPIAAGSPTPRPVFSPTPRPTPAPTPRPIAAGSPTPRPVFSPTPRPTPAPTPATSDAVEGSFTCAGITLADAEAHAPVYAAAVADIYNVDESKVIVTFAAFRRRLQSSGDVVVSYVVLYASAAAAMAAANAASSHTASTFQSSVQSAASNKGVSSVFAATTVQTVATPATTTTTPPPSPLPPSSSGGGGGGGGGGDLVVIAIAVVVAVLIMVAVGAAYYYKTKKKDKGTKVAPARSRSSAFAAGAAAGAATGADAGGPTMEVGGPTLSSMKIAGPTLSSMEIDILGPLSGMLVALPAVAPPPLNMCLMPFAHALAELGHAVRRVRFNKEAAALLQRRGVEIAQKLQDVVQATQGLPTGQVEAVARTVTAIGQALDEAAKFLQQFSQKGAFSKLCSGSLDARRFGLLDKRLCELSTELGSALDLQQLALQAQRFEKIEGLIQLLSQQTVDANNQAAAQRAAELCGMAKGSAVEHEELSALGLKLDRIAADVSTVIDQNAHQQESLDEVKEMVAAKDSKLRGRALARQDKERALNDFELELESVEEVPFAAGASGEVFSGQYQGDEVAVKRISLIGMTASGRAKVLKAFSTELAIMVKLRSPRIVAVFGVVTTDASYLGLVVEMCAGGTLREALEADDYATAVDEAQRRRWLLDVTLGMSYLYSKGVEHRDLKTLNVLLDASRRRCKVSDFGLSQSESLNTAATQSTMGRGGGAKGTPAYMAPELLDSNTFTEETDVYAYALVIWEVLTGDIPWRGLNPVQVAMQILTKQARPAVPEGAPADLVGLMQRCWAHEPDARPCFAAIKAELLGGGPETPAK</sequence>
<name>A0A8J2SG82_9STRA</name>
<accession>A0A8J2SG82</accession>
<feature type="compositionally biased region" description="Pro residues" evidence="1">
    <location>
        <begin position="1237"/>
        <end position="1255"/>
    </location>
</feature>
<dbReference type="Gene3D" id="1.10.510.10">
    <property type="entry name" value="Transferase(Phosphotransferase) domain 1"/>
    <property type="match status" value="1"/>
</dbReference>
<dbReference type="CDD" id="cd21037">
    <property type="entry name" value="MLKL_NTD"/>
    <property type="match status" value="1"/>
</dbReference>
<dbReference type="GO" id="GO:0005524">
    <property type="term" value="F:ATP binding"/>
    <property type="evidence" value="ECO:0007669"/>
    <property type="project" value="InterPro"/>
</dbReference>
<evidence type="ECO:0000256" key="1">
    <source>
        <dbReference type="SAM" id="MobiDB-lite"/>
    </source>
</evidence>
<keyword evidence="5" id="KW-1185">Reference proteome</keyword>
<keyword evidence="2" id="KW-1133">Transmembrane helix</keyword>
<dbReference type="NCBIfam" id="TIGR02167">
    <property type="entry name" value="Liste_lipo_26"/>
    <property type="match status" value="1"/>
</dbReference>
<dbReference type="PROSITE" id="PS50011">
    <property type="entry name" value="PROTEIN_KINASE_DOM"/>
    <property type="match status" value="1"/>
</dbReference>
<dbReference type="InterPro" id="IPR059179">
    <property type="entry name" value="MLKL-like_MCAfunc"/>
</dbReference>
<dbReference type="InterPro" id="IPR018997">
    <property type="entry name" value="PUB_domain"/>
</dbReference>
<dbReference type="Pfam" id="PF07714">
    <property type="entry name" value="PK_Tyr_Ser-Thr"/>
    <property type="match status" value="1"/>
</dbReference>
<dbReference type="PROSITE" id="PS00108">
    <property type="entry name" value="PROTEIN_KINASE_ST"/>
    <property type="match status" value="1"/>
</dbReference>
<dbReference type="OrthoDB" id="4062651at2759"/>
<dbReference type="Pfam" id="PF03382">
    <property type="entry name" value="DUF285"/>
    <property type="match status" value="3"/>
</dbReference>
<dbReference type="PANTHER" id="PTHR23257">
    <property type="entry name" value="SERINE-THREONINE PROTEIN KINASE"/>
    <property type="match status" value="1"/>
</dbReference>
<dbReference type="InterPro" id="IPR036537">
    <property type="entry name" value="Adaptor_Cbl_N_dom_sf"/>
</dbReference>
<feature type="compositionally biased region" description="Basic and acidic residues" evidence="1">
    <location>
        <begin position="232"/>
        <end position="246"/>
    </location>
</feature>
<feature type="compositionally biased region" description="Basic and acidic residues" evidence="1">
    <location>
        <begin position="208"/>
        <end position="223"/>
    </location>
</feature>
<keyword evidence="2" id="KW-0472">Membrane</keyword>
<dbReference type="SUPFAM" id="SSF56112">
    <property type="entry name" value="Protein kinase-like (PK-like)"/>
    <property type="match status" value="1"/>
</dbReference>
<protein>
    <recommendedName>
        <fullName evidence="3">Protein kinase domain-containing protein</fullName>
    </recommendedName>
</protein>
<feature type="region of interest" description="Disordered" evidence="1">
    <location>
        <begin position="1395"/>
        <end position="1418"/>
    </location>
</feature>
<dbReference type="InterPro" id="IPR036339">
    <property type="entry name" value="PUB-like_dom_sf"/>
</dbReference>
<evidence type="ECO:0000259" key="3">
    <source>
        <dbReference type="PROSITE" id="PS50011"/>
    </source>
</evidence>
<evidence type="ECO:0000313" key="5">
    <source>
        <dbReference type="Proteomes" id="UP000789595"/>
    </source>
</evidence>
<feature type="region of interest" description="Disordered" evidence="1">
    <location>
        <begin position="1200"/>
        <end position="1285"/>
    </location>
</feature>
<dbReference type="InterPro" id="IPR000719">
    <property type="entry name" value="Prot_kinase_dom"/>
</dbReference>
<feature type="compositionally biased region" description="Pro residues" evidence="1">
    <location>
        <begin position="1263"/>
        <end position="1279"/>
    </location>
</feature>
<dbReference type="Proteomes" id="UP000789595">
    <property type="component" value="Unassembled WGS sequence"/>
</dbReference>
<keyword evidence="2" id="KW-0812">Transmembrane</keyword>
<feature type="region of interest" description="Disordered" evidence="1">
    <location>
        <begin position="637"/>
        <end position="664"/>
    </location>
</feature>
<dbReference type="InterPro" id="IPR005046">
    <property type="entry name" value="DUF285"/>
</dbReference>
<feature type="region of interest" description="Disordered" evidence="1">
    <location>
        <begin position="164"/>
        <end position="249"/>
    </location>
</feature>
<feature type="domain" description="Protein kinase" evidence="3">
    <location>
        <begin position="1769"/>
        <end position="2035"/>
    </location>
</feature>